<keyword evidence="3" id="KW-1185">Reference proteome</keyword>
<evidence type="ECO:0000313" key="3">
    <source>
        <dbReference type="Proteomes" id="UP000789405"/>
    </source>
</evidence>
<evidence type="ECO:0000313" key="2">
    <source>
        <dbReference type="EMBL" id="CAG8779319.1"/>
    </source>
</evidence>
<protein>
    <submittedName>
        <fullName evidence="2">22410_t:CDS:1</fullName>
    </submittedName>
</protein>
<proteinExistence type="predicted"/>
<organism evidence="2 3">
    <name type="scientific">Dentiscutata erythropus</name>
    <dbReference type="NCBI Taxonomy" id="1348616"/>
    <lineage>
        <taxon>Eukaryota</taxon>
        <taxon>Fungi</taxon>
        <taxon>Fungi incertae sedis</taxon>
        <taxon>Mucoromycota</taxon>
        <taxon>Glomeromycotina</taxon>
        <taxon>Glomeromycetes</taxon>
        <taxon>Diversisporales</taxon>
        <taxon>Gigasporaceae</taxon>
        <taxon>Dentiscutata</taxon>
    </lineage>
</organism>
<feature type="non-terminal residue" evidence="2">
    <location>
        <position position="51"/>
    </location>
</feature>
<dbReference type="EMBL" id="CAJVPY010021379">
    <property type="protein sequence ID" value="CAG8779319.1"/>
    <property type="molecule type" value="Genomic_DNA"/>
</dbReference>
<comment type="caution">
    <text evidence="2">The sequence shown here is derived from an EMBL/GenBank/DDBJ whole genome shotgun (WGS) entry which is preliminary data.</text>
</comment>
<feature type="region of interest" description="Disordered" evidence="1">
    <location>
        <begin position="1"/>
        <end position="51"/>
    </location>
</feature>
<dbReference type="AlphaFoldDB" id="A0A9N9JHA9"/>
<feature type="compositionally biased region" description="Polar residues" evidence="1">
    <location>
        <begin position="1"/>
        <end position="16"/>
    </location>
</feature>
<gene>
    <name evidence="2" type="ORF">DERYTH_LOCUS19456</name>
</gene>
<name>A0A9N9JHA9_9GLOM</name>
<evidence type="ECO:0000256" key="1">
    <source>
        <dbReference type="SAM" id="MobiDB-lite"/>
    </source>
</evidence>
<sequence length="51" mass="5494">MDSQGSSASFQKSTYIAESDSEDNNNDTSSSTNVPTNKEKKVEKASYGNTL</sequence>
<accession>A0A9N9JHA9</accession>
<dbReference type="Proteomes" id="UP000789405">
    <property type="component" value="Unassembled WGS sequence"/>
</dbReference>
<reference evidence="2" key="1">
    <citation type="submission" date="2021-06" db="EMBL/GenBank/DDBJ databases">
        <authorList>
            <person name="Kallberg Y."/>
            <person name="Tangrot J."/>
            <person name="Rosling A."/>
        </authorList>
    </citation>
    <scope>NUCLEOTIDE SEQUENCE</scope>
    <source>
        <strain evidence="2">MA453B</strain>
    </source>
</reference>